<accession>A0A0W0YKH0</accession>
<dbReference type="Pfam" id="PF00617">
    <property type="entry name" value="RasGEF"/>
    <property type="match status" value="1"/>
</dbReference>
<dbReference type="Proteomes" id="UP000054600">
    <property type="component" value="Unassembled WGS sequence"/>
</dbReference>
<dbReference type="InterPro" id="IPR001895">
    <property type="entry name" value="RASGEF_cat_dom"/>
</dbReference>
<dbReference type="AlphaFoldDB" id="A0A0W0YKH0"/>
<dbReference type="GO" id="GO:0007264">
    <property type="term" value="P:small GTPase-mediated signal transduction"/>
    <property type="evidence" value="ECO:0007669"/>
    <property type="project" value="InterPro"/>
</dbReference>
<sequence>MSIKFKAWLDRIVVHQKRPLPVIPKPLHSVLYSDKTNYTKIIEHYASLIATMLWSAFANLTRNDLSESSSFARPEKASPALRHYFNIYSTLQLFIKNNLGDEADDQTRVIAFRKWLDAADVLEQNQCFDGFWLVLIALILAQNDTLRAQLPAEYNKKLDEYMALSSPLNNYANLRNRIAKGKGGFYPVFLWFKDLTLLDAWDENDQSHNTMISRQKESLLDTIEQFVSENRPKPDGVTPLFIAHTPVAGEQDAWNLIELIRLDLINHFIQNEIRSTGWFGGESRTIDGITYKIPFGIAQIYDKLSVSQQGQSSPHELLNEIRRIVASRQETSHTFFNRRQTVTQQFYQQCSESIDCFFETKPDI</sequence>
<evidence type="ECO:0000259" key="1">
    <source>
        <dbReference type="Pfam" id="PF00617"/>
    </source>
</evidence>
<dbReference type="PATRIC" id="fig|1122169.6.peg.3078"/>
<protein>
    <submittedName>
        <fullName evidence="2">RasGEF domain protein</fullName>
    </submittedName>
</protein>
<dbReference type="Gene3D" id="1.10.840.10">
    <property type="entry name" value="Ras guanine-nucleotide exchange factors catalytic domain"/>
    <property type="match status" value="1"/>
</dbReference>
<name>A0A0W0YKH0_9GAMM</name>
<dbReference type="InterPro" id="IPR036964">
    <property type="entry name" value="RASGEF_cat_dom_sf"/>
</dbReference>
<dbReference type="SUPFAM" id="SSF48366">
    <property type="entry name" value="Ras GEF"/>
    <property type="match status" value="1"/>
</dbReference>
<gene>
    <name evidence="2" type="ORF">Lsha_2673</name>
</gene>
<dbReference type="STRING" id="1122169.Lsha_2673"/>
<comment type="caution">
    <text evidence="2">The sequence shown here is derived from an EMBL/GenBank/DDBJ whole genome shotgun (WGS) entry which is preliminary data.</text>
</comment>
<dbReference type="EMBL" id="LNYW01000069">
    <property type="protein sequence ID" value="KTD57291.1"/>
    <property type="molecule type" value="Genomic_DNA"/>
</dbReference>
<reference evidence="2 3" key="1">
    <citation type="submission" date="2015-11" db="EMBL/GenBank/DDBJ databases">
        <title>Genomic analysis of 38 Legionella species identifies large and diverse effector repertoires.</title>
        <authorList>
            <person name="Burstein D."/>
            <person name="Amaro F."/>
            <person name="Zusman T."/>
            <person name="Lifshitz Z."/>
            <person name="Cohen O."/>
            <person name="Gilbert J.A."/>
            <person name="Pupko T."/>
            <person name="Shuman H.A."/>
            <person name="Segal G."/>
        </authorList>
    </citation>
    <scope>NUCLEOTIDE SEQUENCE [LARGE SCALE GENOMIC DNA]</scope>
    <source>
        <strain evidence="2 3">ATCC 49655</strain>
    </source>
</reference>
<feature type="domain" description="Ras-GEF" evidence="1">
    <location>
        <begin position="49"/>
        <end position="212"/>
    </location>
</feature>
<dbReference type="GO" id="GO:0005085">
    <property type="term" value="F:guanyl-nucleotide exchange factor activity"/>
    <property type="evidence" value="ECO:0007669"/>
    <property type="project" value="InterPro"/>
</dbReference>
<organism evidence="2 3">
    <name type="scientific">Legionella shakespearei DSM 23087</name>
    <dbReference type="NCBI Taxonomy" id="1122169"/>
    <lineage>
        <taxon>Bacteria</taxon>
        <taxon>Pseudomonadati</taxon>
        <taxon>Pseudomonadota</taxon>
        <taxon>Gammaproteobacteria</taxon>
        <taxon>Legionellales</taxon>
        <taxon>Legionellaceae</taxon>
        <taxon>Legionella</taxon>
    </lineage>
</organism>
<dbReference type="RefSeq" id="WP_018577172.1">
    <property type="nucleotide sequence ID" value="NZ_KB892396.1"/>
</dbReference>
<proteinExistence type="predicted"/>
<evidence type="ECO:0000313" key="3">
    <source>
        <dbReference type="Proteomes" id="UP000054600"/>
    </source>
</evidence>
<evidence type="ECO:0000313" key="2">
    <source>
        <dbReference type="EMBL" id="KTD57291.1"/>
    </source>
</evidence>
<dbReference type="OrthoDB" id="5651258at2"/>
<keyword evidence="3" id="KW-1185">Reference proteome</keyword>
<dbReference type="InterPro" id="IPR023578">
    <property type="entry name" value="Ras_GEF_dom_sf"/>
</dbReference>